<gene>
    <name evidence="1" type="ordered locus">Rru_A2745</name>
</gene>
<evidence type="ECO:0008006" key="3">
    <source>
        <dbReference type="Google" id="ProtNLM"/>
    </source>
</evidence>
<dbReference type="RefSeq" id="WP_011390555.1">
    <property type="nucleotide sequence ID" value="NC_007643.1"/>
</dbReference>
<dbReference type="EnsemblBacteria" id="ABC23542">
    <property type="protein sequence ID" value="ABC23542"/>
    <property type="gene ID" value="Rru_A2745"/>
</dbReference>
<dbReference type="AlphaFoldDB" id="Q2RQQ3"/>
<sequence length="378" mass="41224">MTPPCAAPRPGGRPLTRGAAILIFPFGNSVSLDLYAEATGRGRRVICASSLAFDPARDLCTRGVWLPYYSDPDFEDHLTSLIAREGIGEIVCPHAVVWRALKERLPGFAPGVALRETDGWQRPFSGHRVADLLVASHHPGALAASGTPAALLPEHKLRAVFAQAHGIPGWCSNEKISALLDVFRWMPTGDVIEIGSWCGKSAFVLAFLARHYATGAVLCVDPWHGADIIQENQAINAAMVTFDMDEIFRVFLSTMTLVGSGFVNYRRMPSAAAAIPGTAPFSVTSAEFGETLYRGRTALLHIDGNHDIPKIEEDLRLWLPRLVPGGWLVMDDYVHAWGDGPRIIADRFVEEHWRSLDCVFVRGGALFVRLMAEGASCA</sequence>
<dbReference type="SUPFAM" id="SSF53335">
    <property type="entry name" value="S-adenosyl-L-methionine-dependent methyltransferases"/>
    <property type="match status" value="1"/>
</dbReference>
<proteinExistence type="predicted"/>
<name>Q2RQQ3_RHORT</name>
<protein>
    <recommendedName>
        <fullName evidence="3">Class I SAM-dependent methyltransferase</fullName>
    </recommendedName>
</protein>
<dbReference type="eggNOG" id="COG4122">
    <property type="taxonomic scope" value="Bacteria"/>
</dbReference>
<dbReference type="KEGG" id="rru:Rru_A2745"/>
<dbReference type="EMBL" id="CP000230">
    <property type="protein sequence ID" value="ABC23542.1"/>
    <property type="molecule type" value="Genomic_DNA"/>
</dbReference>
<accession>Q2RQQ3</accession>
<dbReference type="Pfam" id="PF13578">
    <property type="entry name" value="Methyltransf_24"/>
    <property type="match status" value="1"/>
</dbReference>
<evidence type="ECO:0000313" key="1">
    <source>
        <dbReference type="EMBL" id="ABC23542.1"/>
    </source>
</evidence>
<reference evidence="1 2" key="1">
    <citation type="journal article" date="2011" name="Stand. Genomic Sci.">
        <title>Complete genome sequence of Rhodospirillum rubrum type strain (S1).</title>
        <authorList>
            <person name="Munk A.C."/>
            <person name="Copeland A."/>
            <person name="Lucas S."/>
            <person name="Lapidus A."/>
            <person name="Del Rio T.G."/>
            <person name="Barry K."/>
            <person name="Detter J.C."/>
            <person name="Hammon N."/>
            <person name="Israni S."/>
            <person name="Pitluck S."/>
            <person name="Brettin T."/>
            <person name="Bruce D."/>
            <person name="Han C."/>
            <person name="Tapia R."/>
            <person name="Gilna P."/>
            <person name="Schmutz J."/>
            <person name="Larimer F."/>
            <person name="Land M."/>
            <person name="Kyrpides N.C."/>
            <person name="Mavromatis K."/>
            <person name="Richardson P."/>
            <person name="Rohde M."/>
            <person name="Goker M."/>
            <person name="Klenk H.P."/>
            <person name="Zhang Y."/>
            <person name="Roberts G.P."/>
            <person name="Reslewic S."/>
            <person name="Schwartz D.C."/>
        </authorList>
    </citation>
    <scope>NUCLEOTIDE SEQUENCE [LARGE SCALE GENOMIC DNA]</scope>
    <source>
        <strain evidence="2">ATCC 11170 / ATH 1.1.1 / DSM 467 / LMG 4362 / NCIMB 8255 / S1</strain>
    </source>
</reference>
<dbReference type="Proteomes" id="UP000001929">
    <property type="component" value="Chromosome"/>
</dbReference>
<dbReference type="InterPro" id="IPR029063">
    <property type="entry name" value="SAM-dependent_MTases_sf"/>
</dbReference>
<dbReference type="STRING" id="269796.Rru_A2745"/>
<dbReference type="PATRIC" id="fig|269796.9.peg.2853"/>
<dbReference type="Gene3D" id="3.40.50.150">
    <property type="entry name" value="Vaccinia Virus protein VP39"/>
    <property type="match status" value="1"/>
</dbReference>
<organism evidence="1 2">
    <name type="scientific">Rhodospirillum rubrum (strain ATCC 11170 / ATH 1.1.1 / DSM 467 / LMG 4362 / NCIMB 8255 / S1)</name>
    <dbReference type="NCBI Taxonomy" id="269796"/>
    <lineage>
        <taxon>Bacteria</taxon>
        <taxon>Pseudomonadati</taxon>
        <taxon>Pseudomonadota</taxon>
        <taxon>Alphaproteobacteria</taxon>
        <taxon>Rhodospirillales</taxon>
        <taxon>Rhodospirillaceae</taxon>
        <taxon>Rhodospirillum</taxon>
    </lineage>
</organism>
<evidence type="ECO:0000313" key="2">
    <source>
        <dbReference type="Proteomes" id="UP000001929"/>
    </source>
</evidence>
<keyword evidence="2" id="KW-1185">Reference proteome</keyword>
<dbReference type="HOGENOM" id="CLU_731335_0_0_5"/>